<evidence type="ECO:0000313" key="3">
    <source>
        <dbReference type="EMBL" id="ROL75985.1"/>
    </source>
</evidence>
<dbReference type="PANTHER" id="PTHR33755:SF5">
    <property type="entry name" value="TYPE II TOXIN-ANTITOXIN SYSTEM RELE_PARE FAMILY TOXIN"/>
    <property type="match status" value="1"/>
</dbReference>
<name>A0A423DUZ0_9PSED</name>
<dbReference type="Pfam" id="PF05016">
    <property type="entry name" value="ParE_toxin"/>
    <property type="match status" value="1"/>
</dbReference>
<dbReference type="PANTHER" id="PTHR33755">
    <property type="entry name" value="TOXIN PARE1-RELATED"/>
    <property type="match status" value="1"/>
</dbReference>
<dbReference type="InterPro" id="IPR051803">
    <property type="entry name" value="TA_system_RelE-like_toxin"/>
</dbReference>
<proteinExistence type="inferred from homology"/>
<dbReference type="InterPro" id="IPR035093">
    <property type="entry name" value="RelE/ParE_toxin_dom_sf"/>
</dbReference>
<keyword evidence="4" id="KW-1185">Reference proteome</keyword>
<comment type="caution">
    <text evidence="3">The sequence shown here is derived from an EMBL/GenBank/DDBJ whole genome shotgun (WGS) entry which is preliminary data.</text>
</comment>
<dbReference type="Proteomes" id="UP000285286">
    <property type="component" value="Unassembled WGS sequence"/>
</dbReference>
<dbReference type="RefSeq" id="WP_123565280.1">
    <property type="nucleotide sequence ID" value="NZ_MOAM01000013.1"/>
</dbReference>
<dbReference type="InterPro" id="IPR007712">
    <property type="entry name" value="RelE/ParE_toxin"/>
</dbReference>
<evidence type="ECO:0000313" key="4">
    <source>
        <dbReference type="Proteomes" id="UP000285286"/>
    </source>
</evidence>
<sequence>MIALTAKAESDLDSIFEHYQLEAGSNTAFAMVQGILSSLEILERFPGAGRPSPVPDVRELVLAHIPFIAPYRLLDGRVQVLRFLHQRSERPEHW</sequence>
<evidence type="ECO:0000256" key="2">
    <source>
        <dbReference type="ARBA" id="ARBA00022649"/>
    </source>
</evidence>
<gene>
    <name evidence="3" type="ORF">BHU25_07215</name>
</gene>
<dbReference type="AlphaFoldDB" id="A0A423DUZ0"/>
<accession>A0A423DUZ0</accession>
<evidence type="ECO:0000256" key="1">
    <source>
        <dbReference type="ARBA" id="ARBA00006226"/>
    </source>
</evidence>
<dbReference type="Gene3D" id="3.30.2310.20">
    <property type="entry name" value="RelE-like"/>
    <property type="match status" value="1"/>
</dbReference>
<comment type="similarity">
    <text evidence="1">Belongs to the RelE toxin family.</text>
</comment>
<keyword evidence="2" id="KW-1277">Toxin-antitoxin system</keyword>
<dbReference type="EMBL" id="MOAM01000013">
    <property type="protein sequence ID" value="ROL75985.1"/>
    <property type="molecule type" value="Genomic_DNA"/>
</dbReference>
<protein>
    <submittedName>
        <fullName evidence="3">Plasmid stabilization protein ParE</fullName>
    </submittedName>
</protein>
<organism evidence="3 4">
    <name type="scientific">Pseudomonas vranovensis</name>
    <dbReference type="NCBI Taxonomy" id="321661"/>
    <lineage>
        <taxon>Bacteria</taxon>
        <taxon>Pseudomonadati</taxon>
        <taxon>Pseudomonadota</taxon>
        <taxon>Gammaproteobacteria</taxon>
        <taxon>Pseudomonadales</taxon>
        <taxon>Pseudomonadaceae</taxon>
        <taxon>Pseudomonas</taxon>
    </lineage>
</organism>
<reference evidence="3 4" key="1">
    <citation type="submission" date="2016-10" db="EMBL/GenBank/DDBJ databases">
        <title>Comparative genome analysis of multiple Pseudomonas spp. focuses on biocontrol and plant growth promoting traits.</title>
        <authorList>
            <person name="Tao X.-Y."/>
            <person name="Taylor C.G."/>
        </authorList>
    </citation>
    <scope>NUCLEOTIDE SEQUENCE [LARGE SCALE GENOMIC DNA]</scope>
    <source>
        <strain evidence="3 4">15D11</strain>
    </source>
</reference>